<evidence type="ECO:0000256" key="3">
    <source>
        <dbReference type="ARBA" id="ARBA00022448"/>
    </source>
</evidence>
<accession>A0A165H983</accession>
<evidence type="ECO:0000256" key="2">
    <source>
        <dbReference type="ARBA" id="ARBA00008335"/>
    </source>
</evidence>
<evidence type="ECO:0000313" key="9">
    <source>
        <dbReference type="Proteomes" id="UP000076871"/>
    </source>
</evidence>
<dbReference type="OrthoDB" id="413079at2759"/>
<feature type="transmembrane region" description="Helical" evidence="7">
    <location>
        <begin position="233"/>
        <end position="256"/>
    </location>
</feature>
<feature type="transmembrane region" description="Helical" evidence="7">
    <location>
        <begin position="299"/>
        <end position="318"/>
    </location>
</feature>
<feature type="transmembrane region" description="Helical" evidence="7">
    <location>
        <begin position="147"/>
        <end position="166"/>
    </location>
</feature>
<organism evidence="8 9">
    <name type="scientific">Laetiporus sulphureus 93-53</name>
    <dbReference type="NCBI Taxonomy" id="1314785"/>
    <lineage>
        <taxon>Eukaryota</taxon>
        <taxon>Fungi</taxon>
        <taxon>Dikarya</taxon>
        <taxon>Basidiomycota</taxon>
        <taxon>Agaricomycotina</taxon>
        <taxon>Agaricomycetes</taxon>
        <taxon>Polyporales</taxon>
        <taxon>Laetiporus</taxon>
    </lineage>
</organism>
<feature type="transmembrane region" description="Helical" evidence="7">
    <location>
        <begin position="268"/>
        <end position="287"/>
    </location>
</feature>
<dbReference type="AlphaFoldDB" id="A0A165H983"/>
<dbReference type="Proteomes" id="UP000076871">
    <property type="component" value="Unassembled WGS sequence"/>
</dbReference>
<evidence type="ECO:0000256" key="1">
    <source>
        <dbReference type="ARBA" id="ARBA00004127"/>
    </source>
</evidence>
<proteinExistence type="inferred from homology"/>
<comment type="similarity">
    <text evidence="2">Belongs to the major facilitator superfamily.</text>
</comment>
<feature type="transmembrane region" description="Helical" evidence="7">
    <location>
        <begin position="172"/>
        <end position="192"/>
    </location>
</feature>
<dbReference type="GO" id="GO:0016020">
    <property type="term" value="C:membrane"/>
    <property type="evidence" value="ECO:0007669"/>
    <property type="project" value="TreeGrafter"/>
</dbReference>
<keyword evidence="9" id="KW-1185">Reference proteome</keyword>
<dbReference type="Gene3D" id="1.20.1250.20">
    <property type="entry name" value="MFS general substrate transporter like domains"/>
    <property type="match status" value="2"/>
</dbReference>
<gene>
    <name evidence="8" type="ORF">LAESUDRAFT_809351</name>
</gene>
<feature type="transmembrane region" description="Helical" evidence="7">
    <location>
        <begin position="116"/>
        <end position="138"/>
    </location>
</feature>
<dbReference type="PANTHER" id="PTHR23514:SF3">
    <property type="entry name" value="BYPASS OF STOP CODON PROTEIN 6"/>
    <property type="match status" value="1"/>
</dbReference>
<dbReference type="PANTHER" id="PTHR23514">
    <property type="entry name" value="BYPASS OF STOP CODON PROTEIN 6"/>
    <property type="match status" value="1"/>
</dbReference>
<dbReference type="SUPFAM" id="SSF103473">
    <property type="entry name" value="MFS general substrate transporter"/>
    <property type="match status" value="1"/>
</dbReference>
<dbReference type="EMBL" id="KV427607">
    <property type="protein sequence ID" value="KZT11418.1"/>
    <property type="molecule type" value="Genomic_DNA"/>
</dbReference>
<keyword evidence="4 7" id="KW-0812">Transmembrane</keyword>
<sequence length="385" mass="42718">MALKQGDAIELDIVEQRREFARSRTSISSGKDSLRELVHETENHARESAAAQSVKSKQEAVSRGAISAVRFRSFRQHSKVHFVTLLYSYFLQGFNDGSLGPLLPRIQRHYDIGFDIASLLFICMTLGFIGGAIMNIYLNERLGFGKVVVIGLGAFVSPLVATHFAFARHWSFHYVVAASIAASNIVALAIIFRFRQQAELMEEAGQTVQTTEETAAPEGNVYRQILRRVEIHVLAIFCLIYVGVEVSIGGWIVTFIEDKRDGGATAGYISSGFFGGLMLGRIALIWLNRKLGERLSIIVYGLSVIALEVTVWVVPSLLENAVAASLLYSWFRCPAFDRRSPGFEIWYRNSPTSCCFDDVDYDCHMDSSSTTASRGVVCELMNATV</sequence>
<dbReference type="GeneID" id="63831164"/>
<dbReference type="InterPro" id="IPR036259">
    <property type="entry name" value="MFS_trans_sf"/>
</dbReference>
<reference evidence="8 9" key="1">
    <citation type="journal article" date="2016" name="Mol. Biol. Evol.">
        <title>Comparative Genomics of Early-Diverging Mushroom-Forming Fungi Provides Insights into the Origins of Lignocellulose Decay Capabilities.</title>
        <authorList>
            <person name="Nagy L.G."/>
            <person name="Riley R."/>
            <person name="Tritt A."/>
            <person name="Adam C."/>
            <person name="Daum C."/>
            <person name="Floudas D."/>
            <person name="Sun H."/>
            <person name="Yadav J.S."/>
            <person name="Pangilinan J."/>
            <person name="Larsson K.H."/>
            <person name="Matsuura K."/>
            <person name="Barry K."/>
            <person name="Labutti K."/>
            <person name="Kuo R."/>
            <person name="Ohm R.A."/>
            <person name="Bhattacharya S.S."/>
            <person name="Shirouzu T."/>
            <person name="Yoshinaga Y."/>
            <person name="Martin F.M."/>
            <person name="Grigoriev I.V."/>
            <person name="Hibbett D.S."/>
        </authorList>
    </citation>
    <scope>NUCLEOTIDE SEQUENCE [LARGE SCALE GENOMIC DNA]</scope>
    <source>
        <strain evidence="8 9">93-53</strain>
    </source>
</reference>
<evidence type="ECO:0000256" key="6">
    <source>
        <dbReference type="ARBA" id="ARBA00023136"/>
    </source>
</evidence>
<keyword evidence="6 7" id="KW-0472">Membrane</keyword>
<protein>
    <submittedName>
        <fullName evidence="8">MFS general substrate transporter</fullName>
    </submittedName>
</protein>
<feature type="transmembrane region" description="Helical" evidence="7">
    <location>
        <begin position="80"/>
        <end position="96"/>
    </location>
</feature>
<comment type="subcellular location">
    <subcellularLocation>
        <location evidence="1">Endomembrane system</location>
        <topology evidence="1">Multi-pass membrane protein</topology>
    </subcellularLocation>
</comment>
<evidence type="ECO:0000313" key="8">
    <source>
        <dbReference type="EMBL" id="KZT11418.1"/>
    </source>
</evidence>
<evidence type="ECO:0000256" key="5">
    <source>
        <dbReference type="ARBA" id="ARBA00022989"/>
    </source>
</evidence>
<dbReference type="GO" id="GO:0012505">
    <property type="term" value="C:endomembrane system"/>
    <property type="evidence" value="ECO:0007669"/>
    <property type="project" value="UniProtKB-SubCell"/>
</dbReference>
<dbReference type="InterPro" id="IPR051788">
    <property type="entry name" value="MFS_Transporter"/>
</dbReference>
<evidence type="ECO:0000256" key="4">
    <source>
        <dbReference type="ARBA" id="ARBA00022692"/>
    </source>
</evidence>
<dbReference type="InParanoid" id="A0A165H983"/>
<dbReference type="RefSeq" id="XP_040769158.1">
    <property type="nucleotide sequence ID" value="XM_040914136.1"/>
</dbReference>
<name>A0A165H983_9APHY</name>
<keyword evidence="5 7" id="KW-1133">Transmembrane helix</keyword>
<evidence type="ECO:0000256" key="7">
    <source>
        <dbReference type="SAM" id="Phobius"/>
    </source>
</evidence>
<keyword evidence="3" id="KW-0813">Transport</keyword>
<dbReference type="STRING" id="1314785.A0A165H983"/>